<dbReference type="EMBL" id="MVBM01000008">
    <property type="protein sequence ID" value="OOK67780.1"/>
    <property type="molecule type" value="Genomic_DNA"/>
</dbReference>
<proteinExistence type="predicted"/>
<reference evidence="1 2" key="1">
    <citation type="submission" date="2017-02" db="EMBL/GenBank/DDBJ databases">
        <title>Complete genome sequences of Mycobacterium kansasii strains isolated from rhesus macaques.</title>
        <authorList>
            <person name="Panda A."/>
            <person name="Nagaraj S."/>
            <person name="Zhao X."/>
            <person name="Tettelin H."/>
            <person name="Detolla L.J."/>
        </authorList>
    </citation>
    <scope>NUCLEOTIDE SEQUENCE [LARGE SCALE GENOMIC DNA]</scope>
    <source>
        <strain evidence="1 2">11-3813</strain>
    </source>
</reference>
<gene>
    <name evidence="1" type="ORF">BZL30_7814</name>
</gene>
<organism evidence="1 2">
    <name type="scientific">Mycobacterium kansasii</name>
    <dbReference type="NCBI Taxonomy" id="1768"/>
    <lineage>
        <taxon>Bacteria</taxon>
        <taxon>Bacillati</taxon>
        <taxon>Actinomycetota</taxon>
        <taxon>Actinomycetes</taxon>
        <taxon>Mycobacteriales</taxon>
        <taxon>Mycobacteriaceae</taxon>
        <taxon>Mycobacterium</taxon>
    </lineage>
</organism>
<evidence type="ECO:0000313" key="2">
    <source>
        <dbReference type="Proteomes" id="UP000189229"/>
    </source>
</evidence>
<sequence>MIASHLSAAFCNTRNSGCRCRRHQHTKHVALQCVIRLSAT</sequence>
<name>A0A1V3WLD3_MYCKA</name>
<dbReference type="Proteomes" id="UP000189229">
    <property type="component" value="Unassembled WGS sequence"/>
</dbReference>
<accession>A0A1V3WLD3</accession>
<protein>
    <submittedName>
        <fullName evidence="1">Uncharacterized protein</fullName>
    </submittedName>
</protein>
<comment type="caution">
    <text evidence="1">The sequence shown here is derived from an EMBL/GenBank/DDBJ whole genome shotgun (WGS) entry which is preliminary data.</text>
</comment>
<dbReference type="AlphaFoldDB" id="A0A1V3WLD3"/>
<evidence type="ECO:0000313" key="1">
    <source>
        <dbReference type="EMBL" id="OOK67780.1"/>
    </source>
</evidence>